<keyword evidence="2" id="KW-1185">Reference proteome</keyword>
<accession>A0A0J0XP64</accession>
<gene>
    <name evidence="1" type="ORF">CC85DRAFT_71369</name>
</gene>
<proteinExistence type="predicted"/>
<dbReference type="EMBL" id="KQ087200">
    <property type="protein sequence ID" value="KLT42872.1"/>
    <property type="molecule type" value="Genomic_DNA"/>
</dbReference>
<dbReference type="GeneID" id="28987967"/>
<organism evidence="1 2">
    <name type="scientific">Cutaneotrichosporon oleaginosum</name>
    <dbReference type="NCBI Taxonomy" id="879819"/>
    <lineage>
        <taxon>Eukaryota</taxon>
        <taxon>Fungi</taxon>
        <taxon>Dikarya</taxon>
        <taxon>Basidiomycota</taxon>
        <taxon>Agaricomycotina</taxon>
        <taxon>Tremellomycetes</taxon>
        <taxon>Trichosporonales</taxon>
        <taxon>Trichosporonaceae</taxon>
        <taxon>Cutaneotrichosporon</taxon>
    </lineage>
</organism>
<dbReference type="AlphaFoldDB" id="A0A0J0XP64"/>
<dbReference type="Proteomes" id="UP000053611">
    <property type="component" value="Unassembled WGS sequence"/>
</dbReference>
<name>A0A0J0XP64_9TREE</name>
<protein>
    <submittedName>
        <fullName evidence="1">Uncharacterized protein</fullName>
    </submittedName>
</protein>
<sequence>MQRNRLFWQAGHARQALSAGSFHLPDCRPSCWAQCSSLFLIEQEKRDTVKSRMRSAKIWMRWSRHGRYAESVKIAIWPLNHRHHQLPSPPSPITSTSVWANATIHRTPETSSSRPSHQCSTGTKYRACMPAGRAGRTRARRQLLGSEDFDMRLKRVIHVTLLRTMRQ</sequence>
<evidence type="ECO:0000313" key="1">
    <source>
        <dbReference type="EMBL" id="KLT42872.1"/>
    </source>
</evidence>
<dbReference type="RefSeq" id="XP_018279363.1">
    <property type="nucleotide sequence ID" value="XM_018427364.1"/>
</dbReference>
<evidence type="ECO:0000313" key="2">
    <source>
        <dbReference type="Proteomes" id="UP000053611"/>
    </source>
</evidence>
<reference evidence="1 2" key="1">
    <citation type="submission" date="2015-03" db="EMBL/GenBank/DDBJ databases">
        <title>Genomics and transcriptomics of the oil-accumulating basidiomycete yeast T. oleaginosus allow insights into substrate utilization and the diverse evolutionary trajectories of mating systems in fungi.</title>
        <authorList>
            <consortium name="DOE Joint Genome Institute"/>
            <person name="Kourist R."/>
            <person name="Kracht O."/>
            <person name="Bracharz F."/>
            <person name="Lipzen A."/>
            <person name="Nolan M."/>
            <person name="Ohm R."/>
            <person name="Grigoriev I."/>
            <person name="Sun S."/>
            <person name="Heitman J."/>
            <person name="Bruck T."/>
            <person name="Nowrousian M."/>
        </authorList>
    </citation>
    <scope>NUCLEOTIDE SEQUENCE [LARGE SCALE GENOMIC DNA]</scope>
    <source>
        <strain evidence="1 2">IBC0246</strain>
    </source>
</reference>